<proteinExistence type="predicted"/>
<protein>
    <submittedName>
        <fullName evidence="1">Uncharacterized protein</fullName>
    </submittedName>
</protein>
<evidence type="ECO:0000313" key="1">
    <source>
        <dbReference type="EMBL" id="SEC62560.1"/>
    </source>
</evidence>
<organism evidence="1 2">
    <name type="scientific">Pseudomonas mohnii</name>
    <dbReference type="NCBI Taxonomy" id="395600"/>
    <lineage>
        <taxon>Bacteria</taxon>
        <taxon>Pseudomonadati</taxon>
        <taxon>Pseudomonadota</taxon>
        <taxon>Gammaproteobacteria</taxon>
        <taxon>Pseudomonadales</taxon>
        <taxon>Pseudomonadaceae</taxon>
        <taxon>Pseudomonas</taxon>
    </lineage>
</organism>
<accession>A0ABY0XZI6</accession>
<evidence type="ECO:0000313" key="2">
    <source>
        <dbReference type="Proteomes" id="UP000199665"/>
    </source>
</evidence>
<name>A0ABY0XZI6_9PSED</name>
<reference evidence="1 2" key="1">
    <citation type="submission" date="2016-10" db="EMBL/GenBank/DDBJ databases">
        <authorList>
            <person name="Varghese N."/>
            <person name="Submissions S."/>
        </authorList>
    </citation>
    <scope>NUCLEOTIDE SEQUENCE [LARGE SCALE GENOMIC DNA]</scope>
    <source>
        <strain evidence="1 2">DSM 18327</strain>
    </source>
</reference>
<comment type="caution">
    <text evidence="1">The sequence shown here is derived from an EMBL/GenBank/DDBJ whole genome shotgun (WGS) entry which is preliminary data.</text>
</comment>
<dbReference type="Proteomes" id="UP000199665">
    <property type="component" value="Unassembled WGS sequence"/>
</dbReference>
<gene>
    <name evidence="1" type="ORF">SAMN05216205_2813</name>
</gene>
<sequence>MRSPPRRLLCKKKQTEVFRNLHAIIAPKCFKAAYSGAFHLTGQSSQALDINGTLPERYPATHLK</sequence>
<dbReference type="EMBL" id="FNRV01000001">
    <property type="protein sequence ID" value="SEC62560.1"/>
    <property type="molecule type" value="Genomic_DNA"/>
</dbReference>
<keyword evidence="2" id="KW-1185">Reference proteome</keyword>